<accession>A0A034WXA4</accession>
<evidence type="ECO:0000313" key="4">
    <source>
        <dbReference type="EMBL" id="JAC58428.1"/>
    </source>
</evidence>
<feature type="domain" description="Transposase Tc1-like" evidence="2">
    <location>
        <begin position="54"/>
        <end position="124"/>
    </location>
</feature>
<dbReference type="AlphaFoldDB" id="A0A034WXA4"/>
<dbReference type="EMBL" id="GAKP01000524">
    <property type="protein sequence ID" value="JAC58428.1"/>
    <property type="molecule type" value="Transcribed_RNA"/>
</dbReference>
<feature type="non-terminal residue" evidence="4">
    <location>
        <position position="1"/>
    </location>
</feature>
<dbReference type="GO" id="GO:0003677">
    <property type="term" value="F:DNA binding"/>
    <property type="evidence" value="ECO:0007669"/>
    <property type="project" value="InterPro"/>
</dbReference>
<protein>
    <submittedName>
        <fullName evidence="4">Transposable element Tcb1 transposase</fullName>
    </submittedName>
</protein>
<dbReference type="GO" id="GO:0015074">
    <property type="term" value="P:DNA integration"/>
    <property type="evidence" value="ECO:0007669"/>
    <property type="project" value="InterPro"/>
</dbReference>
<gene>
    <name evidence="4" type="primary">TCB1</name>
</gene>
<comment type="subcellular location">
    <subcellularLocation>
        <location evidence="1">Nucleus</location>
    </subcellularLocation>
</comment>
<dbReference type="InterPro" id="IPR002492">
    <property type="entry name" value="Transposase_Tc1-like"/>
</dbReference>
<dbReference type="GO" id="GO:0006313">
    <property type="term" value="P:DNA transposition"/>
    <property type="evidence" value="ECO:0007669"/>
    <property type="project" value="InterPro"/>
</dbReference>
<dbReference type="Gene3D" id="3.30.420.10">
    <property type="entry name" value="Ribonuclease H-like superfamily/Ribonuclease H"/>
    <property type="match status" value="1"/>
</dbReference>
<dbReference type="InterPro" id="IPR052338">
    <property type="entry name" value="Transposase_5"/>
</dbReference>
<sequence>IIYNLRKEGKKLKEIAKYTNKSISTVHSILQRNSLKLGQRPGRPEKLKPRDKAVIIRKIKEQPRTSAPDINRGLAESLGMQISDETVRRTLRAAGYNARTPRIKPLISEQNRKKRLEFAKKYINENSEFWRKVIFSDETKFNIFGPDCGNKVWRKANTEMQRKNTKCSVKHGGGNVMLWGCMSANGAGNLQFINDKMDHYQYIQILKDNLCSSADKLGLSGRYIFQQDNDPKHTALNTKLWILYNTPNTLKTPPQSPDLNPIEHLWADLERTIRKHPITSKNSLKAAILKEWDKISSGRTQKLVNSMPSRLREVIKMKGYATRY</sequence>
<evidence type="ECO:0000256" key="1">
    <source>
        <dbReference type="ARBA" id="ARBA00004123"/>
    </source>
</evidence>
<dbReference type="PANTHER" id="PTHR23022:SF135">
    <property type="entry name" value="SI:DKEY-77F5.3"/>
    <property type="match status" value="1"/>
</dbReference>
<dbReference type="SUPFAM" id="SSF46689">
    <property type="entry name" value="Homeodomain-like"/>
    <property type="match status" value="1"/>
</dbReference>
<dbReference type="NCBIfam" id="NF033545">
    <property type="entry name" value="transpos_IS630"/>
    <property type="match status" value="1"/>
</dbReference>
<dbReference type="Pfam" id="PF13358">
    <property type="entry name" value="DDE_3"/>
    <property type="match status" value="1"/>
</dbReference>
<dbReference type="Pfam" id="PF01498">
    <property type="entry name" value="HTH_Tnp_Tc3_2"/>
    <property type="match status" value="1"/>
</dbReference>
<evidence type="ECO:0000259" key="3">
    <source>
        <dbReference type="Pfam" id="PF13358"/>
    </source>
</evidence>
<dbReference type="GO" id="GO:0005634">
    <property type="term" value="C:nucleus"/>
    <property type="evidence" value="ECO:0007669"/>
    <property type="project" value="UniProtKB-SubCell"/>
</dbReference>
<dbReference type="InterPro" id="IPR038717">
    <property type="entry name" value="Tc1-like_DDE_dom"/>
</dbReference>
<evidence type="ECO:0000259" key="2">
    <source>
        <dbReference type="Pfam" id="PF01498"/>
    </source>
</evidence>
<proteinExistence type="predicted"/>
<dbReference type="PANTHER" id="PTHR23022">
    <property type="entry name" value="TRANSPOSABLE ELEMENT-RELATED"/>
    <property type="match status" value="1"/>
</dbReference>
<dbReference type="InterPro" id="IPR047655">
    <property type="entry name" value="Transpos_IS630-like"/>
</dbReference>
<name>A0A034WXA4_BACDO</name>
<dbReference type="InterPro" id="IPR036397">
    <property type="entry name" value="RNaseH_sf"/>
</dbReference>
<reference evidence="4" key="1">
    <citation type="journal article" date="2014" name="BMC Genomics">
        <title>Characterizing the developmental transcriptome of the oriental fruit fly, Bactrocera dorsalis (Diptera: Tephritidae) through comparative genomic analysis with Drosophila melanogaster utilizing modENCODE datasets.</title>
        <authorList>
            <person name="Geib S.M."/>
            <person name="Calla B."/>
            <person name="Hall B."/>
            <person name="Hou S."/>
            <person name="Manoukis N.C."/>
        </authorList>
    </citation>
    <scope>NUCLEOTIDE SEQUENCE</scope>
    <source>
        <strain evidence="4">Punador</strain>
    </source>
</reference>
<organism evidence="4">
    <name type="scientific">Bactrocera dorsalis</name>
    <name type="common">Oriental fruit fly</name>
    <name type="synonym">Dacus dorsalis</name>
    <dbReference type="NCBI Taxonomy" id="27457"/>
    <lineage>
        <taxon>Eukaryota</taxon>
        <taxon>Metazoa</taxon>
        <taxon>Ecdysozoa</taxon>
        <taxon>Arthropoda</taxon>
        <taxon>Hexapoda</taxon>
        <taxon>Insecta</taxon>
        <taxon>Pterygota</taxon>
        <taxon>Neoptera</taxon>
        <taxon>Endopterygota</taxon>
        <taxon>Diptera</taxon>
        <taxon>Brachycera</taxon>
        <taxon>Muscomorpha</taxon>
        <taxon>Tephritoidea</taxon>
        <taxon>Tephritidae</taxon>
        <taxon>Bactrocera</taxon>
        <taxon>Bactrocera</taxon>
    </lineage>
</organism>
<feature type="domain" description="Tc1-like transposase DDE" evidence="3">
    <location>
        <begin position="133"/>
        <end position="285"/>
    </location>
</feature>
<dbReference type="InterPro" id="IPR009057">
    <property type="entry name" value="Homeodomain-like_sf"/>
</dbReference>